<evidence type="ECO:0000256" key="5">
    <source>
        <dbReference type="SAM" id="Phobius"/>
    </source>
</evidence>
<evidence type="ECO:0000256" key="3">
    <source>
        <dbReference type="ARBA" id="ARBA00022989"/>
    </source>
</evidence>
<organism evidence="6">
    <name type="scientific">marine metagenome</name>
    <dbReference type="NCBI Taxonomy" id="408172"/>
    <lineage>
        <taxon>unclassified sequences</taxon>
        <taxon>metagenomes</taxon>
        <taxon>ecological metagenomes</taxon>
    </lineage>
</organism>
<evidence type="ECO:0000256" key="4">
    <source>
        <dbReference type="ARBA" id="ARBA00023136"/>
    </source>
</evidence>
<protein>
    <submittedName>
        <fullName evidence="6">Uncharacterized protein</fullName>
    </submittedName>
</protein>
<accession>A0A382U4G1</accession>
<keyword evidence="2 5" id="KW-0812">Transmembrane</keyword>
<keyword evidence="4 5" id="KW-0472">Membrane</keyword>
<dbReference type="AlphaFoldDB" id="A0A382U4G1"/>
<feature type="transmembrane region" description="Helical" evidence="5">
    <location>
        <begin position="110"/>
        <end position="130"/>
    </location>
</feature>
<evidence type="ECO:0000313" key="6">
    <source>
        <dbReference type="EMBL" id="SVD28588.1"/>
    </source>
</evidence>
<feature type="transmembrane region" description="Helical" evidence="5">
    <location>
        <begin position="166"/>
        <end position="186"/>
    </location>
</feature>
<comment type="subcellular location">
    <subcellularLocation>
        <location evidence="1">Membrane</location>
        <topology evidence="1">Multi-pass membrane protein</topology>
    </subcellularLocation>
</comment>
<feature type="transmembrane region" description="Helical" evidence="5">
    <location>
        <begin position="43"/>
        <end position="63"/>
    </location>
</feature>
<name>A0A382U4G1_9ZZZZ</name>
<dbReference type="Pfam" id="PF01925">
    <property type="entry name" value="TauE"/>
    <property type="match status" value="1"/>
</dbReference>
<feature type="transmembrane region" description="Helical" evidence="5">
    <location>
        <begin position="75"/>
        <end position="98"/>
    </location>
</feature>
<dbReference type="EMBL" id="UINC01141069">
    <property type="protein sequence ID" value="SVD28588.1"/>
    <property type="molecule type" value="Genomic_DNA"/>
</dbReference>
<dbReference type="GO" id="GO:0016020">
    <property type="term" value="C:membrane"/>
    <property type="evidence" value="ECO:0007669"/>
    <property type="project" value="UniProtKB-SubCell"/>
</dbReference>
<feature type="non-terminal residue" evidence="6">
    <location>
        <position position="1"/>
    </location>
</feature>
<keyword evidence="3 5" id="KW-1133">Transmembrane helix</keyword>
<proteinExistence type="predicted"/>
<evidence type="ECO:0000256" key="2">
    <source>
        <dbReference type="ARBA" id="ARBA00022692"/>
    </source>
</evidence>
<evidence type="ECO:0000256" key="1">
    <source>
        <dbReference type="ARBA" id="ARBA00004141"/>
    </source>
</evidence>
<feature type="transmembrane region" description="Helical" evidence="5">
    <location>
        <begin position="20"/>
        <end position="38"/>
    </location>
</feature>
<sequence length="188" mass="21585">GVWTVVFRFRNVDWMQLLRMIRVMAIPVLLGLFGLITIPERWLLLLVFGVVLGYSVNYIHPFIQLRAGGWSNTLVLMLGGYLSGLALIGSPLIVAVAGHRIERHRLRDSLLALWVILSPPKLAVLFYSGVDLHLDWQWWLLPVNLVGHLLGMKFHDHLLQLRSESFYRWLGFILLVVVLVGIFRVLTR</sequence>
<gene>
    <name evidence="6" type="ORF">METZ01_LOCUS381442</name>
</gene>
<reference evidence="6" key="1">
    <citation type="submission" date="2018-05" db="EMBL/GenBank/DDBJ databases">
        <authorList>
            <person name="Lanie J.A."/>
            <person name="Ng W.-L."/>
            <person name="Kazmierczak K.M."/>
            <person name="Andrzejewski T.M."/>
            <person name="Davidsen T.M."/>
            <person name="Wayne K.J."/>
            <person name="Tettelin H."/>
            <person name="Glass J.I."/>
            <person name="Rusch D."/>
            <person name="Podicherti R."/>
            <person name="Tsui H.-C.T."/>
            <person name="Winkler M.E."/>
        </authorList>
    </citation>
    <scope>NUCLEOTIDE SEQUENCE</scope>
</reference>
<dbReference type="InterPro" id="IPR002781">
    <property type="entry name" value="TM_pro_TauE-like"/>
</dbReference>